<dbReference type="KEGG" id="csty:KN1_27980"/>
<evidence type="ECO:0000313" key="2">
    <source>
        <dbReference type="EMBL" id="BCU71501.1"/>
    </source>
</evidence>
<sequence>MDNKEKLLNSPIKVKILKLFNEGGAEISLTFKDIKDSLNISTDSLKFQLNDLVAEGILSKKKNKYNLTNVGKELLKEIKEKGL</sequence>
<accession>A0A8D5U8D0</accession>
<feature type="domain" description="ArnR1-like winged helix-turn-helix" evidence="1">
    <location>
        <begin position="12"/>
        <end position="80"/>
    </location>
</feature>
<dbReference type="SUPFAM" id="SSF46785">
    <property type="entry name" value="Winged helix' DNA-binding domain"/>
    <property type="match status" value="1"/>
</dbReference>
<gene>
    <name evidence="2" type="ORF">KN1_27980</name>
</gene>
<dbReference type="GeneID" id="66164516"/>
<dbReference type="Gene3D" id="1.10.10.10">
    <property type="entry name" value="Winged helix-like DNA-binding domain superfamily/Winged helix DNA-binding domain"/>
    <property type="match status" value="1"/>
</dbReference>
<dbReference type="RefSeq" id="WP_221288274.1">
    <property type="nucleotide sequence ID" value="NZ_AP024597.1"/>
</dbReference>
<protein>
    <recommendedName>
        <fullName evidence="1">ArnR1-like winged helix-turn-helix domain-containing protein</fullName>
    </recommendedName>
</protein>
<dbReference type="InterPro" id="IPR036388">
    <property type="entry name" value="WH-like_DNA-bd_sf"/>
</dbReference>
<dbReference type="InterPro" id="IPR036390">
    <property type="entry name" value="WH_DNA-bd_sf"/>
</dbReference>
<organism evidence="2 3">
    <name type="scientific">Stygiolobus caldivivus</name>
    <dbReference type="NCBI Taxonomy" id="2824673"/>
    <lineage>
        <taxon>Archaea</taxon>
        <taxon>Thermoproteota</taxon>
        <taxon>Thermoprotei</taxon>
        <taxon>Sulfolobales</taxon>
        <taxon>Sulfolobaceae</taxon>
        <taxon>Stygiolobus</taxon>
    </lineage>
</organism>
<proteinExistence type="predicted"/>
<dbReference type="EMBL" id="AP024597">
    <property type="protein sequence ID" value="BCU71501.1"/>
    <property type="molecule type" value="Genomic_DNA"/>
</dbReference>
<name>A0A8D5U8D0_9CREN</name>
<dbReference type="InterPro" id="IPR038723">
    <property type="entry name" value="ArnR1-like_HTH"/>
</dbReference>
<dbReference type="Pfam" id="PF14947">
    <property type="entry name" value="HTH_45"/>
    <property type="match status" value="1"/>
</dbReference>
<evidence type="ECO:0000313" key="3">
    <source>
        <dbReference type="Proteomes" id="UP000825123"/>
    </source>
</evidence>
<keyword evidence="3" id="KW-1185">Reference proteome</keyword>
<dbReference type="AlphaFoldDB" id="A0A8D5U8D0"/>
<dbReference type="Proteomes" id="UP000825123">
    <property type="component" value="Chromosome"/>
</dbReference>
<evidence type="ECO:0000259" key="1">
    <source>
        <dbReference type="Pfam" id="PF14947"/>
    </source>
</evidence>
<reference evidence="2 3" key="1">
    <citation type="submission" date="2021-04" db="EMBL/GenBank/DDBJ databases">
        <title>Complete genome sequence of Stygiolobus sp. KN-1.</title>
        <authorList>
            <person name="Nakamura K."/>
            <person name="Sakai H."/>
            <person name="Kurosawa N."/>
        </authorList>
    </citation>
    <scope>NUCLEOTIDE SEQUENCE [LARGE SCALE GENOMIC DNA]</scope>
    <source>
        <strain evidence="2 3">KN-1</strain>
    </source>
</reference>